<reference evidence="4" key="2">
    <citation type="submission" date="2013-03" db="EMBL/GenBank/DDBJ databases">
        <title>Organelle genomes of microalga Chlorella protothecoides reveal evolution from autotroph to heterotroph.</title>
        <authorList>
            <person name="Yan D."/>
            <person name="Wang Y."/>
            <person name="Shen Y."/>
            <person name="Gong J."/>
            <person name="Gao C."/>
            <person name="Jiang H."/>
            <person name="Dai J."/>
            <person name="Wu Q."/>
        </authorList>
    </citation>
    <scope>NUCLEOTIDE SEQUENCE</scope>
</reference>
<feature type="transmembrane region" description="Helical" evidence="2">
    <location>
        <begin position="198"/>
        <end position="217"/>
    </location>
</feature>
<dbReference type="GeneID" id="18667215"/>
<dbReference type="AlphaFoldDB" id="A0A023HHM8"/>
<dbReference type="EMBL" id="KC843975">
    <property type="protein sequence ID" value="AGN72484.1"/>
    <property type="molecule type" value="Genomic_DNA"/>
</dbReference>
<feature type="transmembrane region" description="Helical" evidence="2">
    <location>
        <begin position="95"/>
        <end position="115"/>
    </location>
</feature>
<evidence type="ECO:0000256" key="2">
    <source>
        <dbReference type="SAM" id="Phobius"/>
    </source>
</evidence>
<keyword evidence="3" id="KW-0150">Chloroplast</keyword>
<feature type="compositionally biased region" description="Acidic residues" evidence="1">
    <location>
        <begin position="739"/>
        <end position="756"/>
    </location>
</feature>
<dbReference type="KEGG" id="apro:CP73_p006"/>
<feature type="transmembrane region" description="Helical" evidence="2">
    <location>
        <begin position="165"/>
        <end position="186"/>
    </location>
</feature>
<protein>
    <submittedName>
        <fullName evidence="4">Hypothetical chloroplast RF1</fullName>
    </submittedName>
    <submittedName>
        <fullName evidence="3">Ycf78</fullName>
    </submittedName>
</protein>
<accession>A0A023HHM8</accession>
<keyword evidence="2" id="KW-0812">Transmembrane</keyword>
<keyword evidence="2" id="KW-1133">Transmembrane helix</keyword>
<keyword evidence="2" id="KW-0472">Membrane</keyword>
<feature type="region of interest" description="Disordered" evidence="1">
    <location>
        <begin position="739"/>
        <end position="758"/>
    </location>
</feature>
<proteinExistence type="predicted"/>
<evidence type="ECO:0000313" key="3">
    <source>
        <dbReference type="EMBL" id="AGL10904.1"/>
    </source>
</evidence>
<feature type="transmembrane region" description="Helical" evidence="2">
    <location>
        <begin position="288"/>
        <end position="309"/>
    </location>
</feature>
<dbReference type="EMBL" id="KC631634">
    <property type="protein sequence ID" value="AGL10904.1"/>
    <property type="molecule type" value="Genomic_DNA"/>
</dbReference>
<geneLocation type="chloroplast" evidence="3"/>
<name>A0A023HHM8_AUXPR</name>
<dbReference type="RefSeq" id="YP_009019384.1">
    <property type="nucleotide sequence ID" value="NC_023775.1"/>
</dbReference>
<keyword evidence="3" id="KW-0934">Plastid</keyword>
<evidence type="ECO:0000256" key="1">
    <source>
        <dbReference type="SAM" id="MobiDB-lite"/>
    </source>
</evidence>
<feature type="transmembrane region" description="Helical" evidence="2">
    <location>
        <begin position="245"/>
        <end position="267"/>
    </location>
</feature>
<reference evidence="3" key="1">
    <citation type="submission" date="2013-02" db="EMBL/GenBank/DDBJ databases">
        <title>Chloroplast Sequencing of Green Alga Chlorella protothecoides and Comparative Analyses with C. variabilis and C. vulgaris.</title>
        <authorList>
            <person name="Park S.-H."/>
            <person name="Starkenburg S."/>
            <person name="Kyndt J."/>
            <person name="Angelova A."/>
            <person name="Chertkov O."/>
            <person name="Shen X."/>
            <person name="Brown J.K."/>
        </authorList>
    </citation>
    <scope>NUCLEOTIDE SEQUENCE</scope>
</reference>
<gene>
    <name evidence="3" type="primary">ycf78</name>
    <name evidence="4" type="synonym">ycf1</name>
    <name evidence="4" type="ORF">ChprCp039</name>
</gene>
<feature type="transmembrane region" description="Helical" evidence="2">
    <location>
        <begin position="127"/>
        <end position="159"/>
    </location>
</feature>
<sequence length="1095" mass="127384">MSLSENIRDYVEVLAGVTETPGNPIEFEKFISESLLYVLKICQTCILQFLSFQWIRDFSLLPIKIPAFYESLVGQTPPGSLFDFLEILHVEQNPLLVGFLNSAFFTLPFSIIHIISIRRLLIQGIPAAVFSFGGYIAGQIVFISCVTFGIQGIIIPWLTLEPLNYIAGLILVARIIFSLRFESLLALKTWHHPKYKKFFIYSFLMAWCEQGAIFQFLSNVTFSANPTILQGFTSNHLGLSIANNFLYITGILLGSVVFTSFWMWFFLKVKNFVLDRTMFYTSKIISDINRVSFICSIAISLATLPYYAYNYILTGPLGFVSEDDVFESTIFSHNSVPDISPEFSYITEGKLMELKLFPFNRGQYLVYPGEDITVSMEELSYRSDYAWVRRVEKLSLDVVSTHIKGQRLAENLGFNRVTQSQSERVLPQETPLIFYRLELNNKMKKNDKIQEIINNIFAPTSESSTTSSSVAYPAPAHNEPITFTDYLKKQYEELGIEYDPIKAKKYIETAREVAEIQPIVEEKQVTKKKRKVNSEEPKEPHQVILDRFYYWYDFEDVSTDEDDRLQSFIIRNNVQGMYLFPQAFIQNEVTLGEIHQQISLRLKQQYNSSWIFKSLLKLDIDCLLNRQPRKFRLSGEHEYDLLAKRNILAKYYDSLRFYTKMPYSNIFEEFFSGSKNLTSQVYNQQFTGTLRNLTKYFSLTVDEELDFSKNNFLEYIASHDFDFLKEDDLQLICEEAVYEDEEAEENDETNEEENQNNDELNLINEDENSVESQTLDFANRDNEVTVAENEEEEEDGEDEEAEEDEEDEENEEDIIKILSNNQNTGKYNYIDGLEKIKRTKLVLKFDQPLYKLNDSDIGPEPHEELYDLINNSNKTEYDNVALDDQYSLPLYVGWDEESRKLMITNKAITRKFAGSYMYVTPEFIKNSTTDTPNEYLSKKKYHSVHAEAQVKNYLKIQSLKKEQANQLIKFTCWPLAEEEFKILPHENTVPYVVLKERKEQVVIEPQDEYMVELFEAVKDKGIPATREWLMEYMLEPNKRDYRPLLRKLTPKKGGFIWPGNTDETIPGQEKRKPRLFPSLALSEKMAILNLASKQS</sequence>
<feature type="region of interest" description="Disordered" evidence="1">
    <location>
        <begin position="770"/>
        <end position="811"/>
    </location>
</feature>
<evidence type="ECO:0000313" key="4">
    <source>
        <dbReference type="EMBL" id="AGN72484.1"/>
    </source>
</evidence>
<organism evidence="3">
    <name type="scientific">Auxenochlorella protothecoides</name>
    <name type="common">Green microalga</name>
    <name type="synonym">Chlorella protothecoides</name>
    <dbReference type="NCBI Taxonomy" id="3075"/>
    <lineage>
        <taxon>Eukaryota</taxon>
        <taxon>Viridiplantae</taxon>
        <taxon>Chlorophyta</taxon>
        <taxon>core chlorophytes</taxon>
        <taxon>Trebouxiophyceae</taxon>
        <taxon>Chlorellales</taxon>
        <taxon>Chlorellaceae</taxon>
        <taxon>Auxenochlorella</taxon>
    </lineage>
</organism>
<feature type="compositionally biased region" description="Acidic residues" evidence="1">
    <location>
        <begin position="788"/>
        <end position="811"/>
    </location>
</feature>